<gene>
    <name evidence="9" type="ORF">DXD79_00085</name>
</gene>
<protein>
    <submittedName>
        <fullName evidence="9">Sugar ABC transporter permease</fullName>
    </submittedName>
</protein>
<dbReference type="SUPFAM" id="SSF161098">
    <property type="entry name" value="MetI-like"/>
    <property type="match status" value="1"/>
</dbReference>
<dbReference type="InterPro" id="IPR000515">
    <property type="entry name" value="MetI-like"/>
</dbReference>
<keyword evidence="3" id="KW-1003">Cell membrane</keyword>
<dbReference type="PANTHER" id="PTHR30193">
    <property type="entry name" value="ABC TRANSPORTER PERMEASE PROTEIN"/>
    <property type="match status" value="1"/>
</dbReference>
<comment type="caution">
    <text evidence="9">The sequence shown here is derived from an EMBL/GenBank/DDBJ whole genome shotgun (WGS) entry which is preliminary data.</text>
</comment>
<feature type="transmembrane region" description="Helical" evidence="7">
    <location>
        <begin position="69"/>
        <end position="90"/>
    </location>
</feature>
<dbReference type="EMBL" id="QSON01000001">
    <property type="protein sequence ID" value="RGJ07856.1"/>
    <property type="molecule type" value="Genomic_DNA"/>
</dbReference>
<evidence type="ECO:0000313" key="9">
    <source>
        <dbReference type="EMBL" id="RGJ07856.1"/>
    </source>
</evidence>
<dbReference type="InterPro" id="IPR051393">
    <property type="entry name" value="ABC_transporter_permease"/>
</dbReference>
<feature type="transmembrane region" description="Helical" evidence="7">
    <location>
        <begin position="12"/>
        <end position="32"/>
    </location>
</feature>
<dbReference type="AlphaFoldDB" id="A0A374PF67"/>
<evidence type="ECO:0000313" key="10">
    <source>
        <dbReference type="Proteomes" id="UP000263014"/>
    </source>
</evidence>
<evidence type="ECO:0000256" key="6">
    <source>
        <dbReference type="ARBA" id="ARBA00023136"/>
    </source>
</evidence>
<dbReference type="Proteomes" id="UP000263014">
    <property type="component" value="Unassembled WGS sequence"/>
</dbReference>
<keyword evidence="2 7" id="KW-0813">Transport</keyword>
<sequence>MKNVKIKRYISWYLLLLIPMVGTLVFNFYPLIQTMVTSLQNMNGKFIGFTNYRIMFASSEFKQTVINTLYMAVLGVAFNIPLAFIIASLLNNIGRGKGIYRVIFLLPMVMSMVTVVTLFKYLMLPNEEGVFNYIIGILGFEPSLWLNGTGTARESVVFIAVWKGIGYNVILFFAGLQGIPADMYEAAEIDGANSFKKWLYITIPASKSTFTFVLITSTIAALKRFTEVYAVSMETGNPAGRLETLLLYIYKNSFSTLNYKDEGLAGAASVVLFLIILAATLVNSHLTKEKEVSADNPKRRGTKA</sequence>
<feature type="transmembrane region" description="Helical" evidence="7">
    <location>
        <begin position="102"/>
        <end position="124"/>
    </location>
</feature>
<keyword evidence="6 7" id="KW-0472">Membrane</keyword>
<name>A0A374PF67_9FIRM</name>
<comment type="subcellular location">
    <subcellularLocation>
        <location evidence="1 7">Cell membrane</location>
        <topology evidence="1 7">Multi-pass membrane protein</topology>
    </subcellularLocation>
</comment>
<keyword evidence="5 7" id="KW-1133">Transmembrane helix</keyword>
<dbReference type="Gene3D" id="1.10.3720.10">
    <property type="entry name" value="MetI-like"/>
    <property type="match status" value="1"/>
</dbReference>
<reference evidence="9 10" key="1">
    <citation type="submission" date="2018-08" db="EMBL/GenBank/DDBJ databases">
        <title>A genome reference for cultivated species of the human gut microbiota.</title>
        <authorList>
            <person name="Zou Y."/>
            <person name="Xue W."/>
            <person name="Luo G."/>
        </authorList>
    </citation>
    <scope>NUCLEOTIDE SEQUENCE [LARGE SCALE GENOMIC DNA]</scope>
    <source>
        <strain evidence="9 10">TM09-12</strain>
    </source>
</reference>
<evidence type="ECO:0000256" key="7">
    <source>
        <dbReference type="RuleBase" id="RU363032"/>
    </source>
</evidence>
<dbReference type="GO" id="GO:0005886">
    <property type="term" value="C:plasma membrane"/>
    <property type="evidence" value="ECO:0007669"/>
    <property type="project" value="UniProtKB-SubCell"/>
</dbReference>
<dbReference type="CDD" id="cd06261">
    <property type="entry name" value="TM_PBP2"/>
    <property type="match status" value="1"/>
</dbReference>
<feature type="domain" description="ABC transmembrane type-1" evidence="8">
    <location>
        <begin position="65"/>
        <end position="283"/>
    </location>
</feature>
<proteinExistence type="inferred from homology"/>
<evidence type="ECO:0000256" key="2">
    <source>
        <dbReference type="ARBA" id="ARBA00022448"/>
    </source>
</evidence>
<feature type="transmembrane region" description="Helical" evidence="7">
    <location>
        <begin position="155"/>
        <end position="176"/>
    </location>
</feature>
<evidence type="ECO:0000256" key="5">
    <source>
        <dbReference type="ARBA" id="ARBA00022989"/>
    </source>
</evidence>
<evidence type="ECO:0000259" key="8">
    <source>
        <dbReference type="PROSITE" id="PS50928"/>
    </source>
</evidence>
<accession>A0A374PF67</accession>
<comment type="similarity">
    <text evidence="7">Belongs to the binding-protein-dependent transport system permease family.</text>
</comment>
<evidence type="ECO:0000256" key="1">
    <source>
        <dbReference type="ARBA" id="ARBA00004651"/>
    </source>
</evidence>
<organism evidence="9 10">
    <name type="scientific">Hungatella hathewayi</name>
    <dbReference type="NCBI Taxonomy" id="154046"/>
    <lineage>
        <taxon>Bacteria</taxon>
        <taxon>Bacillati</taxon>
        <taxon>Bacillota</taxon>
        <taxon>Clostridia</taxon>
        <taxon>Lachnospirales</taxon>
        <taxon>Lachnospiraceae</taxon>
        <taxon>Hungatella</taxon>
    </lineage>
</organism>
<evidence type="ECO:0000256" key="3">
    <source>
        <dbReference type="ARBA" id="ARBA00022475"/>
    </source>
</evidence>
<dbReference type="RefSeq" id="WP_117630481.1">
    <property type="nucleotide sequence ID" value="NZ_QSON01000001.1"/>
</dbReference>
<feature type="transmembrane region" description="Helical" evidence="7">
    <location>
        <begin position="263"/>
        <end position="282"/>
    </location>
</feature>
<evidence type="ECO:0000256" key="4">
    <source>
        <dbReference type="ARBA" id="ARBA00022692"/>
    </source>
</evidence>
<keyword evidence="4 7" id="KW-0812">Transmembrane</keyword>
<dbReference type="PROSITE" id="PS50928">
    <property type="entry name" value="ABC_TM1"/>
    <property type="match status" value="1"/>
</dbReference>
<dbReference type="Pfam" id="PF00528">
    <property type="entry name" value="BPD_transp_1"/>
    <property type="match status" value="1"/>
</dbReference>
<dbReference type="InterPro" id="IPR035906">
    <property type="entry name" value="MetI-like_sf"/>
</dbReference>
<dbReference type="PANTHER" id="PTHR30193:SF37">
    <property type="entry name" value="INNER MEMBRANE ABC TRANSPORTER PERMEASE PROTEIN YCJO"/>
    <property type="match status" value="1"/>
</dbReference>
<dbReference type="GO" id="GO:0055085">
    <property type="term" value="P:transmembrane transport"/>
    <property type="evidence" value="ECO:0007669"/>
    <property type="project" value="InterPro"/>
</dbReference>